<name>A0ABS9AZD2_9GAMM</name>
<reference evidence="1 2" key="1">
    <citation type="journal article" date="2021" name="Front. Microbiol.">
        <title>Aerobic Denitrification and Heterotrophic Sulfur Oxidation in the Genus Halomonas Revealed by Six Novel Species Characterizations and Genome-Based Analysis.</title>
        <authorList>
            <person name="Wang L."/>
            <person name="Shao Z."/>
        </authorList>
    </citation>
    <scope>NUCLEOTIDE SEQUENCE [LARGE SCALE GENOMIC DNA]</scope>
    <source>
        <strain evidence="1 2">MCCC 1A11058</strain>
    </source>
</reference>
<protein>
    <recommendedName>
        <fullName evidence="3">PIN domain-containing protein</fullName>
    </recommendedName>
</protein>
<dbReference type="RefSeq" id="WP_234255742.1">
    <property type="nucleotide sequence ID" value="NZ_JABFTV010000028.1"/>
</dbReference>
<organism evidence="1 2">
    <name type="scientific">Billgrantia aerodenitrificans</name>
    <dbReference type="NCBI Taxonomy" id="2733483"/>
    <lineage>
        <taxon>Bacteria</taxon>
        <taxon>Pseudomonadati</taxon>
        <taxon>Pseudomonadota</taxon>
        <taxon>Gammaproteobacteria</taxon>
        <taxon>Oceanospirillales</taxon>
        <taxon>Halomonadaceae</taxon>
        <taxon>Billgrantia</taxon>
    </lineage>
</organism>
<proteinExistence type="predicted"/>
<dbReference type="Proteomes" id="UP001320272">
    <property type="component" value="Unassembled WGS sequence"/>
</dbReference>
<comment type="caution">
    <text evidence="1">The sequence shown here is derived from an EMBL/GenBank/DDBJ whole genome shotgun (WGS) entry which is preliminary data.</text>
</comment>
<dbReference type="Gene3D" id="3.40.50.1010">
    <property type="entry name" value="5'-nuclease"/>
    <property type="match status" value="1"/>
</dbReference>
<gene>
    <name evidence="1" type="ORF">HOP59_23340</name>
</gene>
<evidence type="ECO:0000313" key="1">
    <source>
        <dbReference type="EMBL" id="MCE8027066.1"/>
    </source>
</evidence>
<sequence>MPIITDANVLIDYCQADLSILGLYAAHIEPVLIPSQIFDEVNQLTLAECERFGLEIVDEPTEILFEATNRRGPLSYPDRVCLYLAKARRMTCITNEKPLHRACQEEELW</sequence>
<dbReference type="EMBL" id="JABFTV010000028">
    <property type="protein sequence ID" value="MCE8027066.1"/>
    <property type="molecule type" value="Genomic_DNA"/>
</dbReference>
<dbReference type="InterPro" id="IPR029060">
    <property type="entry name" value="PIN-like_dom_sf"/>
</dbReference>
<evidence type="ECO:0000313" key="2">
    <source>
        <dbReference type="Proteomes" id="UP001320272"/>
    </source>
</evidence>
<evidence type="ECO:0008006" key="3">
    <source>
        <dbReference type="Google" id="ProtNLM"/>
    </source>
</evidence>
<keyword evidence="2" id="KW-1185">Reference proteome</keyword>
<dbReference type="SUPFAM" id="SSF88723">
    <property type="entry name" value="PIN domain-like"/>
    <property type="match status" value="1"/>
</dbReference>
<accession>A0ABS9AZD2</accession>